<dbReference type="PRINTS" id="PR01415">
    <property type="entry name" value="ANKYRIN"/>
</dbReference>
<feature type="region of interest" description="Disordered" evidence="4">
    <location>
        <begin position="186"/>
        <end position="255"/>
    </location>
</feature>
<gene>
    <name evidence="6" type="ORF">QQZ08_000447</name>
</gene>
<dbReference type="PROSITE" id="PS50188">
    <property type="entry name" value="B302_SPRY"/>
    <property type="match status" value="1"/>
</dbReference>
<evidence type="ECO:0000313" key="7">
    <source>
        <dbReference type="Proteomes" id="UP001498421"/>
    </source>
</evidence>
<feature type="repeat" description="ANK" evidence="3">
    <location>
        <begin position="627"/>
        <end position="659"/>
    </location>
</feature>
<dbReference type="Pfam" id="PF13637">
    <property type="entry name" value="Ank_4"/>
    <property type="match status" value="1"/>
</dbReference>
<dbReference type="InterPro" id="IPR003877">
    <property type="entry name" value="SPRY_dom"/>
</dbReference>
<evidence type="ECO:0000256" key="4">
    <source>
        <dbReference type="SAM" id="MobiDB-lite"/>
    </source>
</evidence>
<dbReference type="InterPro" id="IPR002110">
    <property type="entry name" value="Ankyrin_rpt"/>
</dbReference>
<evidence type="ECO:0000256" key="1">
    <source>
        <dbReference type="ARBA" id="ARBA00022737"/>
    </source>
</evidence>
<keyword evidence="7" id="KW-1185">Reference proteome</keyword>
<dbReference type="InterPro" id="IPR043136">
    <property type="entry name" value="B30.2/SPRY_sf"/>
</dbReference>
<dbReference type="SMART" id="SM00248">
    <property type="entry name" value="ANK"/>
    <property type="match status" value="13"/>
</dbReference>
<dbReference type="SMART" id="SM00449">
    <property type="entry name" value="SPRY"/>
    <property type="match status" value="1"/>
</dbReference>
<dbReference type="PANTHER" id="PTHR24198">
    <property type="entry name" value="ANKYRIN REPEAT AND PROTEIN KINASE DOMAIN-CONTAINING PROTEIN"/>
    <property type="match status" value="1"/>
</dbReference>
<accession>A0ABR1IK07</accession>
<name>A0ABR1IK07_9HYPO</name>
<evidence type="ECO:0000256" key="3">
    <source>
        <dbReference type="PROSITE-ProRule" id="PRU00023"/>
    </source>
</evidence>
<evidence type="ECO:0000259" key="5">
    <source>
        <dbReference type="PROSITE" id="PS50188"/>
    </source>
</evidence>
<organism evidence="6 7">
    <name type="scientific">Neonectria magnoliae</name>
    <dbReference type="NCBI Taxonomy" id="2732573"/>
    <lineage>
        <taxon>Eukaryota</taxon>
        <taxon>Fungi</taxon>
        <taxon>Dikarya</taxon>
        <taxon>Ascomycota</taxon>
        <taxon>Pezizomycotina</taxon>
        <taxon>Sordariomycetes</taxon>
        <taxon>Hypocreomycetidae</taxon>
        <taxon>Hypocreales</taxon>
        <taxon>Nectriaceae</taxon>
        <taxon>Neonectria</taxon>
    </lineage>
</organism>
<dbReference type="InterPro" id="IPR044736">
    <property type="entry name" value="Gid1/RanBPM/SPLA_SPRY"/>
</dbReference>
<dbReference type="InterPro" id="IPR001870">
    <property type="entry name" value="B30.2/SPRY"/>
</dbReference>
<dbReference type="EMBL" id="JAZAVK010000002">
    <property type="protein sequence ID" value="KAK7432976.1"/>
    <property type="molecule type" value="Genomic_DNA"/>
</dbReference>
<keyword evidence="1" id="KW-0677">Repeat</keyword>
<feature type="compositionally biased region" description="Basic and acidic residues" evidence="4">
    <location>
        <begin position="245"/>
        <end position="255"/>
    </location>
</feature>
<dbReference type="InterPro" id="IPR013320">
    <property type="entry name" value="ConA-like_dom_sf"/>
</dbReference>
<dbReference type="Pfam" id="PF00622">
    <property type="entry name" value="SPRY"/>
    <property type="match status" value="1"/>
</dbReference>
<protein>
    <recommendedName>
        <fullName evidence="5">B30.2/SPRY domain-containing protein</fullName>
    </recommendedName>
</protein>
<feature type="repeat" description="ANK" evidence="3">
    <location>
        <begin position="159"/>
        <end position="191"/>
    </location>
</feature>
<feature type="compositionally biased region" description="Polar residues" evidence="4">
    <location>
        <begin position="218"/>
        <end position="228"/>
    </location>
</feature>
<reference evidence="6 7" key="1">
    <citation type="journal article" date="2025" name="Microbiol. Resour. Announc.">
        <title>Draft genome sequences for Neonectria magnoliae and Neonectria punicea, canker pathogens of Liriodendron tulipifera and Acer saccharum in West Virginia.</title>
        <authorList>
            <person name="Petronek H.M."/>
            <person name="Kasson M.T."/>
            <person name="Metheny A.M."/>
            <person name="Stauder C.M."/>
            <person name="Lovett B."/>
            <person name="Lynch S.C."/>
            <person name="Garnas J.R."/>
            <person name="Kasson L.R."/>
            <person name="Stajich J.E."/>
        </authorList>
    </citation>
    <scope>NUCLEOTIDE SEQUENCE [LARGE SCALE GENOMIC DNA]</scope>
    <source>
        <strain evidence="6 7">NRRL 64651</strain>
    </source>
</reference>
<feature type="domain" description="B30.2/SPRY" evidence="5">
    <location>
        <begin position="707"/>
        <end position="912"/>
    </location>
</feature>
<comment type="caution">
    <text evidence="6">The sequence shown here is derived from an EMBL/GenBank/DDBJ whole genome shotgun (WGS) entry which is preliminary data.</text>
</comment>
<dbReference type="CDD" id="cd12885">
    <property type="entry name" value="SPRY_RanBP_like"/>
    <property type="match status" value="1"/>
</dbReference>
<keyword evidence="2 3" id="KW-0040">ANK repeat</keyword>
<feature type="repeat" description="ANK" evidence="3">
    <location>
        <begin position="384"/>
        <end position="416"/>
    </location>
</feature>
<proteinExistence type="predicted"/>
<dbReference type="InterPro" id="IPR036770">
    <property type="entry name" value="Ankyrin_rpt-contain_sf"/>
</dbReference>
<dbReference type="Proteomes" id="UP001498421">
    <property type="component" value="Unassembled WGS sequence"/>
</dbReference>
<dbReference type="Gene3D" id="1.25.40.20">
    <property type="entry name" value="Ankyrin repeat-containing domain"/>
    <property type="match status" value="4"/>
</dbReference>
<dbReference type="SUPFAM" id="SSF49899">
    <property type="entry name" value="Concanavalin A-like lectins/glucanases"/>
    <property type="match status" value="1"/>
</dbReference>
<feature type="repeat" description="ANK" evidence="3">
    <location>
        <begin position="313"/>
        <end position="349"/>
    </location>
</feature>
<feature type="compositionally biased region" description="Basic and acidic residues" evidence="4">
    <location>
        <begin position="201"/>
        <end position="211"/>
    </location>
</feature>
<dbReference type="SUPFAM" id="SSF48403">
    <property type="entry name" value="Ankyrin repeat"/>
    <property type="match status" value="3"/>
</dbReference>
<evidence type="ECO:0000313" key="6">
    <source>
        <dbReference type="EMBL" id="KAK7432976.1"/>
    </source>
</evidence>
<dbReference type="Pfam" id="PF12796">
    <property type="entry name" value="Ank_2"/>
    <property type="match status" value="3"/>
</dbReference>
<feature type="repeat" description="ANK" evidence="3">
    <location>
        <begin position="280"/>
        <end position="312"/>
    </location>
</feature>
<dbReference type="PROSITE" id="PS50088">
    <property type="entry name" value="ANK_REPEAT"/>
    <property type="match status" value="5"/>
</dbReference>
<dbReference type="PANTHER" id="PTHR24198:SF165">
    <property type="entry name" value="ANKYRIN REPEAT-CONTAINING PROTEIN-RELATED"/>
    <property type="match status" value="1"/>
</dbReference>
<dbReference type="PROSITE" id="PS50297">
    <property type="entry name" value="ANK_REP_REGION"/>
    <property type="match status" value="3"/>
</dbReference>
<feature type="compositionally biased region" description="Acidic residues" evidence="4">
    <location>
        <begin position="234"/>
        <end position="244"/>
    </location>
</feature>
<evidence type="ECO:0000256" key="2">
    <source>
        <dbReference type="ARBA" id="ARBA00023043"/>
    </source>
</evidence>
<sequence>MEFDKHTLGFSDLHQRVHAATKGDMDQWLSFSTFKIKGKEAITRDIFGWTPLHYAGFAPPDPALDYLLDAVEGDLPIHKIFNMFKQTPVHIAASSGMKAALRMILGLLNDEDKNAMNMCGDDRMTLLHLATKIGSKDCVDYIIETSANETQLVTEVDVWGREAIHIAASCGHVDVAKTLLKAGSRPDALDEIGNSPVDYVLKGDQDLKDDQDPSLDQGSRNEQTSRSGQHSDDDAPPMENEDSADGDKTNKPQEDAIRAESKWRIFLELALKKPDYHDEDGRTFLHRAAQATDYDTISKLLYEKHDIDARGLEGRTPLHYAILAGRTKIALSLIDGINGIKANVSLKDKMGTTTLMFSTQCSLVPVITQVLKDNIEVTKDTDNNGWAALHHAVQTADCKIVELMIEKGCDPETKNSKGRTALHMTLDNEHEDIAMSGHAGVIRTILEKWPEIINDPDPQYDGTPLFCACQFRQKKAVQILLEYKELDVNKAATKLGNNTPLHLAVFARDKDMLGWITEKDTVDLNAKNSQNQTALQMAVKWRLPNFAATLLLHKATLDNVRIVHLKLCASSYPGFRDIIPDVLASIKAEFFSDDDLVELLEVITRRGTPELAERYLELAWKRNVWKRTKLLYHLAARAGSLKVIRLLTKQGANPAELDEDNWSCVDYASSYGHEEILDELLDFVRQHSEQRTTGPLHAVPTSLELGDFKDSIVGGPCSNSGHGGCKANCTLKMSDYYKSATGSYLSTFFVDIRVQAARERMLRICLRSKNCILLPTTSTKHFYFEVTVLENSESRILGLGFCDDEAPMDRMPGWFEGSWGYHGDDGNFFMEHGRGSAPTPDFGPSAAYSAGDIAGVGMNLETGEGFCTLNGKRRDVGAAFETRKFKFGKLYPCVGISVDEEGVGLHFITNFDDSDDHPFKYPGPFM</sequence>
<dbReference type="Gene3D" id="2.60.120.920">
    <property type="match status" value="1"/>
</dbReference>